<evidence type="ECO:0000256" key="2">
    <source>
        <dbReference type="SAM" id="MobiDB-lite"/>
    </source>
</evidence>
<feature type="coiled-coil region" evidence="1">
    <location>
        <begin position="424"/>
        <end position="466"/>
    </location>
</feature>
<keyword evidence="1" id="KW-0175">Coiled coil</keyword>
<feature type="coiled-coil region" evidence="1">
    <location>
        <begin position="47"/>
        <end position="98"/>
    </location>
</feature>
<feature type="coiled-coil region" evidence="1">
    <location>
        <begin position="247"/>
        <end position="397"/>
    </location>
</feature>
<proteinExistence type="predicted"/>
<protein>
    <recommendedName>
        <fullName evidence="5">Leucine-, glutamate- and lysine-rich protein 1</fullName>
    </recommendedName>
</protein>
<dbReference type="AlphaFoldDB" id="A0A8B6DHQ5"/>
<organism evidence="3 4">
    <name type="scientific">Mytilus galloprovincialis</name>
    <name type="common">Mediterranean mussel</name>
    <dbReference type="NCBI Taxonomy" id="29158"/>
    <lineage>
        <taxon>Eukaryota</taxon>
        <taxon>Metazoa</taxon>
        <taxon>Spiralia</taxon>
        <taxon>Lophotrochozoa</taxon>
        <taxon>Mollusca</taxon>
        <taxon>Bivalvia</taxon>
        <taxon>Autobranchia</taxon>
        <taxon>Pteriomorphia</taxon>
        <taxon>Mytilida</taxon>
        <taxon>Mytiloidea</taxon>
        <taxon>Mytilidae</taxon>
        <taxon>Mytilinae</taxon>
        <taxon>Mytilus</taxon>
    </lineage>
</organism>
<feature type="region of interest" description="Disordered" evidence="2">
    <location>
        <begin position="493"/>
        <end position="594"/>
    </location>
</feature>
<evidence type="ECO:0008006" key="5">
    <source>
        <dbReference type="Google" id="ProtNLM"/>
    </source>
</evidence>
<feature type="compositionally biased region" description="Low complexity" evidence="2">
    <location>
        <begin position="528"/>
        <end position="537"/>
    </location>
</feature>
<dbReference type="OrthoDB" id="10256467at2759"/>
<dbReference type="Proteomes" id="UP000596742">
    <property type="component" value="Unassembled WGS sequence"/>
</dbReference>
<dbReference type="PANTHER" id="PTHR34251">
    <property type="entry name" value="LEUCINE-, GLUTAMATE- AND LYSINE-RICH PROTEIN 1"/>
    <property type="match status" value="1"/>
</dbReference>
<dbReference type="EMBL" id="UYJE01003580">
    <property type="protein sequence ID" value="VDI20378.1"/>
    <property type="molecule type" value="Genomic_DNA"/>
</dbReference>
<evidence type="ECO:0000313" key="3">
    <source>
        <dbReference type="EMBL" id="VDI20378.1"/>
    </source>
</evidence>
<reference evidence="3" key="1">
    <citation type="submission" date="2018-11" db="EMBL/GenBank/DDBJ databases">
        <authorList>
            <person name="Alioto T."/>
            <person name="Alioto T."/>
        </authorList>
    </citation>
    <scope>NUCLEOTIDE SEQUENCE</scope>
</reference>
<accession>A0A8B6DHQ5</accession>
<comment type="caution">
    <text evidence="3">The sequence shown here is derived from an EMBL/GenBank/DDBJ whole genome shotgun (WGS) entry which is preliminary data.</text>
</comment>
<dbReference type="PANTHER" id="PTHR34251:SF1">
    <property type="entry name" value="LEUCINE, GLUTAMATE AND LYSINE RICH 1"/>
    <property type="match status" value="1"/>
</dbReference>
<evidence type="ECO:0000313" key="4">
    <source>
        <dbReference type="Proteomes" id="UP000596742"/>
    </source>
</evidence>
<feature type="compositionally biased region" description="Low complexity" evidence="2">
    <location>
        <begin position="561"/>
        <end position="576"/>
    </location>
</feature>
<feature type="compositionally biased region" description="Polar residues" evidence="2">
    <location>
        <begin position="493"/>
        <end position="520"/>
    </location>
</feature>
<keyword evidence="4" id="KW-1185">Reference proteome</keyword>
<sequence length="608" mass="70508">MKTDVNMSEKEINNQEMFEHYNPQYPLPEEINKMERDETVCKYCGVSYLIHNEIKKLEEKLKATEKELEHLRGCEVREIQLKEQVTQLKSEIADLQNIISDKSLMVTTLQESLENESNMTIKLQNHNHELVKNLENTTKVKDDLQQKLKSRNVIFDKQLPLIRKKIQEQKTEVTNVHQFVEERNKKIKEEMMLMFSDLKQICQQRDNEKIKLQEKISSLETEKGEALLTSVAMKEKVKGQEQDLQQLSILVDENNKLQQQLSNIETKTRDLQHELDEAVSKCRSLTMESQQFKDQLRNKNQDMEDQTAQIRRKEQNSEMTIQKLQSELGKKQAELATNLKDYKNLENRLHEQQRKEEEIHRKATFTVTESRELKDVLNQAKAEIEQLKSEREVMITSHQNRIEQLRQSFQNKLFEADKWPEKLEEALRKEREKHQTALKALEDRLVENFVMEMQIEKQKYQELLEKYQGGYSGGSNPRQSTADSNMSIKSVSSVNNNTATTENMNSARNTSVSDLNSARRTSNDDLNKQNNKNLNRQGTYTSSSKSLNPLKTPPVQSREISTMSSATVSSSHSSVSYVGDAAKPQGKMKGGSIADTRKRIANILGRKS</sequence>
<evidence type="ECO:0000256" key="1">
    <source>
        <dbReference type="SAM" id="Coils"/>
    </source>
</evidence>
<dbReference type="InterPro" id="IPR038799">
    <property type="entry name" value="LEKR1"/>
</dbReference>
<name>A0A8B6DHQ5_MYTGA</name>
<gene>
    <name evidence="3" type="ORF">MGAL_10B040546</name>
</gene>
<feature type="compositionally biased region" description="Polar residues" evidence="2">
    <location>
        <begin position="538"/>
        <end position="560"/>
    </location>
</feature>